<dbReference type="EMBL" id="JABCKV010000010">
    <property type="protein sequence ID" value="KAG5647332.1"/>
    <property type="molecule type" value="Genomic_DNA"/>
</dbReference>
<reference evidence="2" key="1">
    <citation type="submission" date="2020-07" db="EMBL/GenBank/DDBJ databases">
        <authorList>
            <person name="Nieuwenhuis M."/>
            <person name="Van De Peppel L.J.J."/>
        </authorList>
    </citation>
    <scope>NUCLEOTIDE SEQUENCE</scope>
    <source>
        <strain evidence="2">AP01</strain>
        <tissue evidence="2">Mycelium</tissue>
    </source>
</reference>
<protein>
    <submittedName>
        <fullName evidence="2">Uncharacterized protein</fullName>
    </submittedName>
</protein>
<feature type="compositionally biased region" description="Pro residues" evidence="1">
    <location>
        <begin position="30"/>
        <end position="41"/>
    </location>
</feature>
<dbReference type="Proteomes" id="UP000775547">
    <property type="component" value="Unassembled WGS sequence"/>
</dbReference>
<reference evidence="2" key="2">
    <citation type="submission" date="2021-10" db="EMBL/GenBank/DDBJ databases">
        <title>Phylogenomics reveals ancestral predisposition of the termite-cultivated fungus Termitomyces towards a domesticated lifestyle.</title>
        <authorList>
            <person name="Auxier B."/>
            <person name="Grum-Grzhimaylo A."/>
            <person name="Cardenas M.E."/>
            <person name="Lodge J.D."/>
            <person name="Laessoe T."/>
            <person name="Pedersen O."/>
            <person name="Smith M.E."/>
            <person name="Kuyper T.W."/>
            <person name="Franco-Molano E.A."/>
            <person name="Baroni T.J."/>
            <person name="Aanen D.K."/>
        </authorList>
    </citation>
    <scope>NUCLEOTIDE SEQUENCE</scope>
    <source>
        <strain evidence="2">AP01</strain>
        <tissue evidence="2">Mycelium</tissue>
    </source>
</reference>
<keyword evidence="3" id="KW-1185">Reference proteome</keyword>
<name>A0A9P7GHS0_9AGAR</name>
<accession>A0A9P7GHS0</accession>
<comment type="caution">
    <text evidence="2">The sequence shown here is derived from an EMBL/GenBank/DDBJ whole genome shotgun (WGS) entry which is preliminary data.</text>
</comment>
<sequence length="274" mass="30139">MPSHQDDAHEPTPILSDDITRPQTPEVPFSRPPFAPAPQQPVPSIQASMPIPSLKRKQPQMPVDTLEIKREPDLDVYEASLHLPHVPEPEPCQWFAKPGHGYSHVADCEFELDAETAEKWNLSGYFLTRDASAISLSLQLLCLQKTVYDAMSLASAITEDTTKGLSGVPTEWPTQGSLIVQMNPGTRHGRTWFPTNMGPTSPPLDLTGSLVQGSNLVRFIQLGDMADKMFVLCATPAPPKKTPRNGAMQLWNLAPFDLTLGTPEAWRAVTIEVT</sequence>
<dbReference type="AlphaFoldDB" id="A0A9P7GHS0"/>
<feature type="compositionally biased region" description="Basic and acidic residues" evidence="1">
    <location>
        <begin position="1"/>
        <end position="10"/>
    </location>
</feature>
<evidence type="ECO:0000313" key="3">
    <source>
        <dbReference type="Proteomes" id="UP000775547"/>
    </source>
</evidence>
<evidence type="ECO:0000313" key="2">
    <source>
        <dbReference type="EMBL" id="KAG5647332.1"/>
    </source>
</evidence>
<proteinExistence type="predicted"/>
<organism evidence="2 3">
    <name type="scientific">Asterophora parasitica</name>
    <dbReference type="NCBI Taxonomy" id="117018"/>
    <lineage>
        <taxon>Eukaryota</taxon>
        <taxon>Fungi</taxon>
        <taxon>Dikarya</taxon>
        <taxon>Basidiomycota</taxon>
        <taxon>Agaricomycotina</taxon>
        <taxon>Agaricomycetes</taxon>
        <taxon>Agaricomycetidae</taxon>
        <taxon>Agaricales</taxon>
        <taxon>Tricholomatineae</taxon>
        <taxon>Lyophyllaceae</taxon>
        <taxon>Asterophora</taxon>
    </lineage>
</organism>
<dbReference type="OrthoDB" id="432299at2759"/>
<evidence type="ECO:0000256" key="1">
    <source>
        <dbReference type="SAM" id="MobiDB-lite"/>
    </source>
</evidence>
<gene>
    <name evidence="2" type="ORF">DXG03_000400</name>
</gene>
<feature type="region of interest" description="Disordered" evidence="1">
    <location>
        <begin position="1"/>
        <end position="61"/>
    </location>
</feature>